<evidence type="ECO:0000259" key="2">
    <source>
        <dbReference type="PROSITE" id="PS51677"/>
    </source>
</evidence>
<dbReference type="InterPro" id="IPR051398">
    <property type="entry name" value="Polysacch_Deacetylase"/>
</dbReference>
<evidence type="ECO:0000313" key="3">
    <source>
        <dbReference type="EMBL" id="OKL39650.1"/>
    </source>
</evidence>
<dbReference type="PANTHER" id="PTHR34216">
    <property type="match status" value="1"/>
</dbReference>
<keyword evidence="1" id="KW-0732">Signal</keyword>
<dbReference type="Pfam" id="PF01522">
    <property type="entry name" value="Polysacc_deac_1"/>
    <property type="match status" value="1"/>
</dbReference>
<keyword evidence="4" id="KW-1185">Reference proteome</keyword>
<dbReference type="Proteomes" id="UP000186551">
    <property type="component" value="Unassembled WGS sequence"/>
</dbReference>
<dbReference type="InterPro" id="IPR002509">
    <property type="entry name" value="NODB_dom"/>
</dbReference>
<comment type="caution">
    <text evidence="3">The sequence shown here is derived from an EMBL/GenBank/DDBJ whole genome shotgun (WGS) entry which is preliminary data.</text>
</comment>
<sequence length="325" mass="36993">MKFTVRNILGWLLACLLIRLGFVKKALSKALKGEYILSVYFHNPSKMEFEASIRWLQKQGLQFLSVADVEQISLKQRPFPKGGVIITVDDGWQRNEANIVSIAEAYKVPVAIFVSTQPVQEGTYWWSYFSQAQKLKLSPPPVQALKQIQNEERLLRVEEFRKKINLGREAMTVAQVRNISKSKFITIGGHTHSHPILINCTDEQVYFELLHSKKTLEKWTGKSISYFTYPNGNYSQREITLLEELGYSLAFTCEAKQITENDLGNGFMLPRLAFLEGASFAENICRMTGVWKATLRKLKYAARKNKTASASITSPPLVTTEVVFK</sequence>
<reference evidence="3 4" key="1">
    <citation type="submission" date="2016-03" db="EMBL/GenBank/DDBJ databases">
        <title>Genome sequence of Pontibacter sp. nov., of the family cytophagaceae, isolated from marine sediment of the Yellow Sea, China.</title>
        <authorList>
            <person name="Zhang G."/>
            <person name="Zhang R."/>
        </authorList>
    </citation>
    <scope>NUCLEOTIDE SEQUENCE [LARGE SCALE GENOMIC DNA]</scope>
    <source>
        <strain evidence="3 4">S10-8</strain>
    </source>
</reference>
<dbReference type="GO" id="GO:0016810">
    <property type="term" value="F:hydrolase activity, acting on carbon-nitrogen (but not peptide) bonds"/>
    <property type="evidence" value="ECO:0007669"/>
    <property type="project" value="InterPro"/>
</dbReference>
<organism evidence="3 4">
    <name type="scientific">Pontibacter flavimaris</name>
    <dbReference type="NCBI Taxonomy" id="1797110"/>
    <lineage>
        <taxon>Bacteria</taxon>
        <taxon>Pseudomonadati</taxon>
        <taxon>Bacteroidota</taxon>
        <taxon>Cytophagia</taxon>
        <taxon>Cytophagales</taxon>
        <taxon>Hymenobacteraceae</taxon>
        <taxon>Pontibacter</taxon>
    </lineage>
</organism>
<gene>
    <name evidence="3" type="ORF">A3841_00960</name>
</gene>
<dbReference type="STRING" id="1797110.A3841_00960"/>
<name>A0A1Q5PBL0_9BACT</name>
<dbReference type="GO" id="GO:0005975">
    <property type="term" value="P:carbohydrate metabolic process"/>
    <property type="evidence" value="ECO:0007669"/>
    <property type="project" value="InterPro"/>
</dbReference>
<protein>
    <recommendedName>
        <fullName evidence="2">NodB homology domain-containing protein</fullName>
    </recommendedName>
</protein>
<dbReference type="SUPFAM" id="SSF88713">
    <property type="entry name" value="Glycoside hydrolase/deacetylase"/>
    <property type="match status" value="1"/>
</dbReference>
<dbReference type="Gene3D" id="3.20.20.370">
    <property type="entry name" value="Glycoside hydrolase/deacetylase"/>
    <property type="match status" value="1"/>
</dbReference>
<dbReference type="InterPro" id="IPR011330">
    <property type="entry name" value="Glyco_hydro/deAcase_b/a-brl"/>
</dbReference>
<dbReference type="EMBL" id="LVWA01000008">
    <property type="protein sequence ID" value="OKL39650.1"/>
    <property type="molecule type" value="Genomic_DNA"/>
</dbReference>
<dbReference type="PROSITE" id="PS51677">
    <property type="entry name" value="NODB"/>
    <property type="match status" value="1"/>
</dbReference>
<dbReference type="CDD" id="cd10918">
    <property type="entry name" value="CE4_NodB_like_5s_6s"/>
    <property type="match status" value="1"/>
</dbReference>
<dbReference type="PANTHER" id="PTHR34216:SF7">
    <property type="entry name" value="POLY-BETA-1,6-N-ACETYL-D-GLUCOSAMINE N-DEACETYLASE"/>
    <property type="match status" value="1"/>
</dbReference>
<proteinExistence type="predicted"/>
<evidence type="ECO:0000256" key="1">
    <source>
        <dbReference type="ARBA" id="ARBA00022729"/>
    </source>
</evidence>
<accession>A0A1Q5PBL0</accession>
<evidence type="ECO:0000313" key="4">
    <source>
        <dbReference type="Proteomes" id="UP000186551"/>
    </source>
</evidence>
<dbReference type="AlphaFoldDB" id="A0A1Q5PBL0"/>
<feature type="domain" description="NodB homology" evidence="2">
    <location>
        <begin position="82"/>
        <end position="325"/>
    </location>
</feature>